<proteinExistence type="predicted"/>
<dbReference type="PANTHER" id="PTHR13493:SF3">
    <property type="entry name" value="RRNA N6-ADENOSINE-METHYLTRANSFERASE ZCCHC4"/>
    <property type="match status" value="1"/>
</dbReference>
<name>A0A6I8SY97_XENTR</name>
<dbReference type="GO" id="GO:0005737">
    <property type="term" value="C:cytoplasm"/>
    <property type="evidence" value="ECO:0007669"/>
    <property type="project" value="UniProtKB-SubCell"/>
</dbReference>
<evidence type="ECO:0000256" key="1">
    <source>
        <dbReference type="ARBA" id="ARBA00004496"/>
    </source>
</evidence>
<evidence type="ECO:0000313" key="6">
    <source>
        <dbReference type="Ensembl" id="ENSXETP00000100317"/>
    </source>
</evidence>
<keyword evidence="5" id="KW-0539">Nucleus</keyword>
<sequence>MTDVKLLFCNIRGLVQYRVILLNVLIFCRYSQFYWEEEFCHYNMFNHHFFGGEAAKMVCQKFLQEEDGKAALLVTDPPFGGLVEPLAFSFKRLREMFTFLFLSENESNLPILWMFPYFFESRILQCFPDFTMLHYQVDYDNLALYKHGKTGRRQSPVRIFTDIPPDKIVLPAIECVRSCRGVCEPGTAGMNASPVPLVTLGTESNIGSASVPRSLSSPGDGTQICSHLSDSAILVLSCKNRISVSLCSLLFIVSVLFSACITSGSAQCARDLCVQEQALQYLQSLHL</sequence>
<dbReference type="AlphaFoldDB" id="A0A6I8SY97"/>
<evidence type="ECO:0000256" key="4">
    <source>
        <dbReference type="ARBA" id="ARBA00022679"/>
    </source>
</evidence>
<dbReference type="GO" id="GO:0008988">
    <property type="term" value="F:rRNA (adenine-N6-)-methyltransferase activity"/>
    <property type="evidence" value="ECO:0007669"/>
    <property type="project" value="InterPro"/>
</dbReference>
<reference evidence="6" key="1">
    <citation type="journal article" date="2010" name="Science">
        <title>The genome of the Western clawed frog Xenopus tropicalis.</title>
        <authorList>
            <person name="Hellsten U."/>
            <person name="Harland R.M."/>
            <person name="Gilchrist M.J."/>
            <person name="Hendrix D."/>
            <person name="Jurka J."/>
            <person name="Kapitonov V."/>
            <person name="Ovcharenko I."/>
            <person name="Putnam N.H."/>
            <person name="Shu S."/>
            <person name="Taher L."/>
            <person name="Blitz I.L."/>
            <person name="Blumberg B."/>
            <person name="Dichmann D.S."/>
            <person name="Dubchak I."/>
            <person name="Amaya E."/>
            <person name="Detter J.C."/>
            <person name="Fletcher R."/>
            <person name="Gerhard D.S."/>
            <person name="Goodstein D."/>
            <person name="Graves T."/>
            <person name="Grigoriev I.V."/>
            <person name="Grimwood J."/>
            <person name="Kawashima T."/>
            <person name="Lindquist E."/>
            <person name="Lucas S.M."/>
            <person name="Mead P.E."/>
            <person name="Mitros T."/>
            <person name="Ogino H."/>
            <person name="Ohta Y."/>
            <person name="Poliakov A.V."/>
            <person name="Pollet N."/>
            <person name="Robert J."/>
            <person name="Salamov A."/>
            <person name="Sater A.K."/>
            <person name="Schmutz J."/>
            <person name="Terry A."/>
            <person name="Vize P.D."/>
            <person name="Warren W.C."/>
            <person name="Wells D."/>
            <person name="Wills A."/>
            <person name="Wilson R.K."/>
            <person name="Zimmerman L.B."/>
            <person name="Zorn A.M."/>
            <person name="Grainger R."/>
            <person name="Grammer T."/>
            <person name="Khokha M.K."/>
            <person name="Richardson P.M."/>
            <person name="Rokhsar D.S."/>
        </authorList>
    </citation>
    <scope>NUCLEOTIDE SEQUENCE [LARGE SCALE GENOMIC DNA]</scope>
    <source>
        <strain evidence="6">Nigerian</strain>
    </source>
</reference>
<dbReference type="GeneTree" id="ENSGT00390000012556"/>
<keyword evidence="4" id="KW-0808">Transferase</keyword>
<dbReference type="InParanoid" id="A0A6I8SY97"/>
<evidence type="ECO:0000256" key="3">
    <source>
        <dbReference type="ARBA" id="ARBA00022603"/>
    </source>
</evidence>
<dbReference type="InterPro" id="IPR041370">
    <property type="entry name" value="Mlase_EEF1AKMT1/ZCCHC4"/>
</dbReference>
<dbReference type="Pfam" id="PF10237">
    <property type="entry name" value="N6-adenineMlase"/>
    <property type="match status" value="1"/>
</dbReference>
<dbReference type="PANTHER" id="PTHR13493">
    <property type="entry name" value="ZINC FINGER CCHC DOMAIN-CONTAINING"/>
    <property type="match status" value="1"/>
</dbReference>
<protein>
    <submittedName>
        <fullName evidence="6">Uncharacterized protein</fullName>
    </submittedName>
</protein>
<accession>A0A6I8SY97</accession>
<evidence type="ECO:0000256" key="5">
    <source>
        <dbReference type="ARBA" id="ARBA00023242"/>
    </source>
</evidence>
<evidence type="ECO:0000256" key="2">
    <source>
        <dbReference type="ARBA" id="ARBA00022490"/>
    </source>
</evidence>
<organism evidence="6">
    <name type="scientific">Xenopus tropicalis</name>
    <name type="common">Western clawed frog</name>
    <name type="synonym">Silurana tropicalis</name>
    <dbReference type="NCBI Taxonomy" id="8364"/>
    <lineage>
        <taxon>Eukaryota</taxon>
        <taxon>Metazoa</taxon>
        <taxon>Chordata</taxon>
        <taxon>Craniata</taxon>
        <taxon>Vertebrata</taxon>
        <taxon>Euteleostomi</taxon>
        <taxon>Amphibia</taxon>
        <taxon>Batrachia</taxon>
        <taxon>Anura</taxon>
        <taxon>Pipoidea</taxon>
        <taxon>Pipidae</taxon>
        <taxon>Xenopodinae</taxon>
        <taxon>Xenopus</taxon>
        <taxon>Silurana</taxon>
    </lineage>
</organism>
<keyword evidence="2" id="KW-0963">Cytoplasm</keyword>
<dbReference type="InterPro" id="IPR002052">
    <property type="entry name" value="DNA_methylase_N6_adenine_CS"/>
</dbReference>
<dbReference type="PROSITE" id="PS00092">
    <property type="entry name" value="N6_MTASE"/>
    <property type="match status" value="1"/>
</dbReference>
<dbReference type="Ensembl" id="ENSXETT00000098149">
    <property type="protein sequence ID" value="ENSXETP00000100317"/>
    <property type="gene ID" value="ENSXETG00000036255"/>
</dbReference>
<dbReference type="GO" id="GO:0003676">
    <property type="term" value="F:nucleic acid binding"/>
    <property type="evidence" value="ECO:0007669"/>
    <property type="project" value="InterPro"/>
</dbReference>
<reference evidence="6" key="2">
    <citation type="submission" date="2020-05" db="UniProtKB">
        <authorList>
            <consortium name="Ensembl"/>
        </authorList>
    </citation>
    <scope>IDENTIFICATION</scope>
</reference>
<keyword evidence="3" id="KW-0489">Methyltransferase</keyword>
<comment type="subcellular location">
    <subcellularLocation>
        <location evidence="1">Cytoplasm</location>
    </subcellularLocation>
</comment>
<dbReference type="InterPro" id="IPR039846">
    <property type="entry name" value="ZCCHC4"/>
</dbReference>